<dbReference type="InterPro" id="IPR004358">
    <property type="entry name" value="Sig_transdc_His_kin-like_C"/>
</dbReference>
<dbReference type="InterPro" id="IPR008207">
    <property type="entry name" value="Sig_transdc_His_kin_Hpt_dom"/>
</dbReference>
<evidence type="ECO:0000256" key="11">
    <source>
        <dbReference type="PROSITE-ProRule" id="PRU00110"/>
    </source>
</evidence>
<reference evidence="16 17" key="1">
    <citation type="submission" date="2023-06" db="EMBL/GenBank/DDBJ databases">
        <title>Sporosarcina sp. nov., isolated from Korean tranditional fermented seafood 'Jeotgal'.</title>
        <authorList>
            <person name="Yang A.I."/>
            <person name="Shin N.-R."/>
        </authorList>
    </citation>
    <scope>NUCLEOTIDE SEQUENCE [LARGE SCALE GENOMIC DNA]</scope>
    <source>
        <strain evidence="16 17">T2O-4</strain>
    </source>
</reference>
<dbReference type="CDD" id="cd00088">
    <property type="entry name" value="HPT"/>
    <property type="match status" value="1"/>
</dbReference>
<dbReference type="Gene3D" id="3.30.565.10">
    <property type="entry name" value="Histidine kinase-like ATPase, C-terminal domain"/>
    <property type="match status" value="1"/>
</dbReference>
<evidence type="ECO:0000256" key="1">
    <source>
        <dbReference type="ARBA" id="ARBA00000085"/>
    </source>
</evidence>
<keyword evidence="7" id="KW-0547">Nucleotide-binding</keyword>
<evidence type="ECO:0000256" key="2">
    <source>
        <dbReference type="ARBA" id="ARBA00012438"/>
    </source>
</evidence>
<dbReference type="Pfam" id="PF07194">
    <property type="entry name" value="P2"/>
    <property type="match status" value="1"/>
</dbReference>
<dbReference type="SUPFAM" id="SSF50341">
    <property type="entry name" value="CheW-like"/>
    <property type="match status" value="1"/>
</dbReference>
<dbReference type="SUPFAM" id="SSF47226">
    <property type="entry name" value="Histidine-containing phosphotransfer domain, HPT domain"/>
    <property type="match status" value="1"/>
</dbReference>
<dbReference type="SMART" id="SM00260">
    <property type="entry name" value="CheW"/>
    <property type="match status" value="1"/>
</dbReference>
<dbReference type="PROSITE" id="PS50109">
    <property type="entry name" value="HIS_KIN"/>
    <property type="match status" value="1"/>
</dbReference>
<evidence type="ECO:0000256" key="3">
    <source>
        <dbReference type="ARBA" id="ARBA00021495"/>
    </source>
</evidence>
<dbReference type="Pfam" id="PF02895">
    <property type="entry name" value="H-kinase_dim"/>
    <property type="match status" value="1"/>
</dbReference>
<feature type="compositionally biased region" description="Basic and acidic residues" evidence="12">
    <location>
        <begin position="276"/>
        <end position="295"/>
    </location>
</feature>
<evidence type="ECO:0000256" key="9">
    <source>
        <dbReference type="ARBA" id="ARBA00022840"/>
    </source>
</evidence>
<dbReference type="PROSITE" id="PS50894">
    <property type="entry name" value="HPT"/>
    <property type="match status" value="1"/>
</dbReference>
<evidence type="ECO:0000259" key="15">
    <source>
        <dbReference type="PROSITE" id="PS50894"/>
    </source>
</evidence>
<feature type="region of interest" description="Disordered" evidence="12">
    <location>
        <begin position="272"/>
        <end position="302"/>
    </location>
</feature>
<evidence type="ECO:0000256" key="8">
    <source>
        <dbReference type="ARBA" id="ARBA00022777"/>
    </source>
</evidence>
<dbReference type="SUPFAM" id="SSF55874">
    <property type="entry name" value="ATPase domain of HSP90 chaperone/DNA topoisomerase II/histidine kinase"/>
    <property type="match status" value="1"/>
</dbReference>
<keyword evidence="5 11" id="KW-0597">Phosphoprotein</keyword>
<evidence type="ECO:0000313" key="17">
    <source>
        <dbReference type="Proteomes" id="UP001303902"/>
    </source>
</evidence>
<dbReference type="RefSeq" id="WP_317964941.1">
    <property type="nucleotide sequence ID" value="NZ_CP129118.1"/>
</dbReference>
<dbReference type="CDD" id="cd00731">
    <property type="entry name" value="CheA_reg"/>
    <property type="match status" value="1"/>
</dbReference>
<dbReference type="Proteomes" id="UP001303902">
    <property type="component" value="Chromosome"/>
</dbReference>
<keyword evidence="4" id="KW-0145">Chemotaxis</keyword>
<keyword evidence="6 16" id="KW-0808">Transferase</keyword>
<dbReference type="InterPro" id="IPR004105">
    <property type="entry name" value="CheA-like_dim"/>
</dbReference>
<evidence type="ECO:0000256" key="5">
    <source>
        <dbReference type="ARBA" id="ARBA00022553"/>
    </source>
</evidence>
<dbReference type="Pfam" id="PF02518">
    <property type="entry name" value="HATPase_c"/>
    <property type="match status" value="1"/>
</dbReference>
<dbReference type="SUPFAM" id="SSF55052">
    <property type="entry name" value="CheY-binding domain of CheA"/>
    <property type="match status" value="1"/>
</dbReference>
<dbReference type="PROSITE" id="PS50851">
    <property type="entry name" value="CHEW"/>
    <property type="match status" value="1"/>
</dbReference>
<feature type="modified residue" description="Phosphohistidine" evidence="11">
    <location>
        <position position="46"/>
    </location>
</feature>
<dbReference type="Pfam" id="PF01627">
    <property type="entry name" value="Hpt"/>
    <property type="match status" value="1"/>
</dbReference>
<dbReference type="InterPro" id="IPR037052">
    <property type="entry name" value="CheA-like_P2_sf"/>
</dbReference>
<feature type="domain" description="Histidine kinase" evidence="13">
    <location>
        <begin position="302"/>
        <end position="552"/>
    </location>
</feature>
<protein>
    <recommendedName>
        <fullName evidence="3">Chemotaxis protein CheA</fullName>
        <ecNumber evidence="2">2.7.13.3</ecNumber>
    </recommendedName>
</protein>
<dbReference type="SMART" id="SM00073">
    <property type="entry name" value="HPT"/>
    <property type="match status" value="1"/>
</dbReference>
<dbReference type="PANTHER" id="PTHR43395">
    <property type="entry name" value="SENSOR HISTIDINE KINASE CHEA"/>
    <property type="match status" value="1"/>
</dbReference>
<dbReference type="InterPro" id="IPR035891">
    <property type="entry name" value="CheY-binding_CheA"/>
</dbReference>
<dbReference type="InterPro" id="IPR036061">
    <property type="entry name" value="CheW-like_dom_sf"/>
</dbReference>
<dbReference type="InterPro" id="IPR037006">
    <property type="entry name" value="CheA-like_homodim_sf"/>
</dbReference>
<dbReference type="CDD" id="cd16916">
    <property type="entry name" value="HATPase_CheA-like"/>
    <property type="match status" value="1"/>
</dbReference>
<dbReference type="InterPro" id="IPR036097">
    <property type="entry name" value="HisK_dim/P_sf"/>
</dbReference>
<dbReference type="EMBL" id="CP129118">
    <property type="protein sequence ID" value="WOV86102.1"/>
    <property type="molecule type" value="Genomic_DNA"/>
</dbReference>
<evidence type="ECO:0000256" key="7">
    <source>
        <dbReference type="ARBA" id="ARBA00022741"/>
    </source>
</evidence>
<evidence type="ECO:0000256" key="10">
    <source>
        <dbReference type="ARBA" id="ARBA00023012"/>
    </source>
</evidence>
<dbReference type="InterPro" id="IPR036890">
    <property type="entry name" value="HATPase_C_sf"/>
</dbReference>
<dbReference type="Gene3D" id="1.10.287.560">
    <property type="entry name" value="Histidine kinase CheA-like, homodimeric domain"/>
    <property type="match status" value="1"/>
</dbReference>
<organism evidence="16 17">
    <name type="scientific">Sporosarcina oncorhynchi</name>
    <dbReference type="NCBI Taxonomy" id="3056444"/>
    <lineage>
        <taxon>Bacteria</taxon>
        <taxon>Bacillati</taxon>
        <taxon>Bacillota</taxon>
        <taxon>Bacilli</taxon>
        <taxon>Bacillales</taxon>
        <taxon>Caryophanaceae</taxon>
        <taxon>Sporosarcina</taxon>
    </lineage>
</organism>
<feature type="domain" description="CheW-like" evidence="14">
    <location>
        <begin position="554"/>
        <end position="684"/>
    </location>
</feature>
<keyword evidence="17" id="KW-1185">Reference proteome</keyword>
<dbReference type="EC" id="2.7.13.3" evidence="2"/>
<dbReference type="Gene3D" id="1.20.120.160">
    <property type="entry name" value="HPT domain"/>
    <property type="match status" value="1"/>
</dbReference>
<dbReference type="GO" id="GO:0004673">
    <property type="term" value="F:protein histidine kinase activity"/>
    <property type="evidence" value="ECO:0007669"/>
    <property type="project" value="UniProtKB-EC"/>
</dbReference>
<accession>A0ABZ0L1P1</accession>
<dbReference type="InterPro" id="IPR036641">
    <property type="entry name" value="HPT_dom_sf"/>
</dbReference>
<dbReference type="InterPro" id="IPR051315">
    <property type="entry name" value="Bact_Chemotaxis_CheA"/>
</dbReference>
<dbReference type="InterPro" id="IPR002545">
    <property type="entry name" value="CheW-lke_dom"/>
</dbReference>
<name>A0ABZ0L1P1_9BACL</name>
<sequence>MDTNQYLEMFLEESKEHLQACNEHLLELEKNPEDLAIVNEVFRSAHTLKGMSATMGYEDIADLTHKMENVLDAIRNSKINVTTEILDVVFKAVDYLEEMVVDIEAGGSGKKNVQELVNALNLIEAGQMGVDLQSQETAATVIEDAPTNDQVEIEMIYDEYELTVISQSQEQGFNALEVAVSLRSDCLLKAARVFMVFEILEKAGEIIKSKPNVEYLENEEFDESFKIVLVTKEEAAVIQAKVMKVSEVESVTVKNLTAETLIEGKRAKETNLQSARETKQVAEIGKKDASQEKAKKSTSTQNTNKTIRVNIDRLDILMNLFEELVIDRGRLQSIASELHNPDLNETVERMTRVSGDLQNIILNMRMIPVETVFNRFPKMVRQLARDLDKKINLEIIGAETELDRTVIDEIGDPLVHLIRNALDHGVETPAERVAKGKPEEGTVTLRAYHSGNHVFIELEDDGAGVNKSRVLKKALERGIVTEETAASLTDKQVAELILASGFSTAESITDVSGRGVGLDVVKNTIESLGGHITIESKEGQGSLFQVQLPLTLSIISVMLVNLEKDIYAIPLSSIIETAIIQKSEILNAHNQKVIDFRGSIVPLVNLKGIFEMDNAHEMDEYQSIVIVRKGDKLAGLLVDSFIGQQEIVLKSLGNYLQSVFAISGATILGNGQVALIVDCNSLIK</sequence>
<dbReference type="PANTHER" id="PTHR43395:SF1">
    <property type="entry name" value="CHEMOTAXIS PROTEIN CHEA"/>
    <property type="match status" value="1"/>
</dbReference>
<keyword evidence="8" id="KW-0418">Kinase</keyword>
<dbReference type="InterPro" id="IPR010808">
    <property type="entry name" value="CheA_P2-bd"/>
</dbReference>
<evidence type="ECO:0000259" key="13">
    <source>
        <dbReference type="PROSITE" id="PS50109"/>
    </source>
</evidence>
<proteinExistence type="predicted"/>
<dbReference type="SMART" id="SM00387">
    <property type="entry name" value="HATPase_c"/>
    <property type="match status" value="1"/>
</dbReference>
<evidence type="ECO:0000256" key="6">
    <source>
        <dbReference type="ARBA" id="ARBA00022679"/>
    </source>
</evidence>
<keyword evidence="9" id="KW-0067">ATP-binding</keyword>
<dbReference type="Pfam" id="PF01584">
    <property type="entry name" value="CheW"/>
    <property type="match status" value="1"/>
</dbReference>
<dbReference type="InterPro" id="IPR003594">
    <property type="entry name" value="HATPase_dom"/>
</dbReference>
<evidence type="ECO:0000256" key="12">
    <source>
        <dbReference type="SAM" id="MobiDB-lite"/>
    </source>
</evidence>
<gene>
    <name evidence="16" type="ORF">QWT69_09040</name>
</gene>
<dbReference type="PRINTS" id="PR00344">
    <property type="entry name" value="BCTRLSENSOR"/>
</dbReference>
<dbReference type="Gene3D" id="3.30.70.1110">
    <property type="entry name" value="Histidine kinase CheA-like, P2 response regulator-binding domain"/>
    <property type="match status" value="1"/>
</dbReference>
<dbReference type="InterPro" id="IPR005467">
    <property type="entry name" value="His_kinase_dom"/>
</dbReference>
<dbReference type="SMART" id="SM01231">
    <property type="entry name" value="H-kinase_dim"/>
    <property type="match status" value="1"/>
</dbReference>
<feature type="domain" description="HPt" evidence="15">
    <location>
        <begin position="1"/>
        <end position="103"/>
    </location>
</feature>
<evidence type="ECO:0000259" key="14">
    <source>
        <dbReference type="PROSITE" id="PS50851"/>
    </source>
</evidence>
<evidence type="ECO:0000256" key="4">
    <source>
        <dbReference type="ARBA" id="ARBA00022500"/>
    </source>
</evidence>
<evidence type="ECO:0000313" key="16">
    <source>
        <dbReference type="EMBL" id="WOV86102.1"/>
    </source>
</evidence>
<dbReference type="Gene3D" id="2.30.30.40">
    <property type="entry name" value="SH3 Domains"/>
    <property type="match status" value="1"/>
</dbReference>
<keyword evidence="10" id="KW-0902">Two-component regulatory system</keyword>
<comment type="catalytic activity">
    <reaction evidence="1">
        <text>ATP + protein L-histidine = ADP + protein N-phospho-L-histidine.</text>
        <dbReference type="EC" id="2.7.13.3"/>
    </reaction>
</comment>
<dbReference type="SUPFAM" id="SSF47384">
    <property type="entry name" value="Homodimeric domain of signal transducing histidine kinase"/>
    <property type="match status" value="1"/>
</dbReference>